<evidence type="ECO:0000256" key="16">
    <source>
        <dbReference type="ARBA" id="ARBA00023316"/>
    </source>
</evidence>
<dbReference type="InterPro" id="IPR011601">
    <property type="entry name" value="MurB_C"/>
</dbReference>
<dbReference type="Gene3D" id="3.90.78.10">
    <property type="entry name" value="UDP-N-acetylenolpyruvoylglucosamine reductase, C-terminal domain"/>
    <property type="match status" value="1"/>
</dbReference>
<keyword evidence="10 19" id="KW-0274">FAD</keyword>
<feature type="active site" description="Proton donor" evidence="19">
    <location>
        <position position="238"/>
    </location>
</feature>
<reference evidence="22" key="1">
    <citation type="submission" date="2014-11" db="EMBL/GenBank/DDBJ databases">
        <title>Genome sequencing of Roseivirga sp. D-25.</title>
        <authorList>
            <person name="Selvaratnam C."/>
            <person name="Thevarajoo S."/>
            <person name="Goh K.M."/>
            <person name="Eee R."/>
            <person name="Chan K.-G."/>
            <person name="Chong C.S."/>
        </authorList>
    </citation>
    <scope>NUCLEOTIDE SEQUENCE [LARGE SCALE GENOMIC DNA]</scope>
    <source>
        <strain evidence="22">D-25</strain>
    </source>
</reference>
<dbReference type="GO" id="GO:0008360">
    <property type="term" value="P:regulation of cell shape"/>
    <property type="evidence" value="ECO:0007669"/>
    <property type="project" value="UniProtKB-KW"/>
</dbReference>
<dbReference type="GO" id="GO:0005829">
    <property type="term" value="C:cytosol"/>
    <property type="evidence" value="ECO:0007669"/>
    <property type="project" value="TreeGrafter"/>
</dbReference>
<evidence type="ECO:0000256" key="14">
    <source>
        <dbReference type="ARBA" id="ARBA00023002"/>
    </source>
</evidence>
<dbReference type="AlphaFoldDB" id="A0A0L8ALP2"/>
<dbReference type="InterPro" id="IPR006094">
    <property type="entry name" value="Oxid_FAD_bind_N"/>
</dbReference>
<keyword evidence="15 19" id="KW-0131">Cell cycle</keyword>
<keyword evidence="16 19" id="KW-0961">Cell wall biogenesis/degradation</keyword>
<dbReference type="InterPro" id="IPR003170">
    <property type="entry name" value="MurB"/>
</dbReference>
<dbReference type="NCBIfam" id="NF000755">
    <property type="entry name" value="PRK00046.1"/>
    <property type="match status" value="1"/>
</dbReference>
<evidence type="ECO:0000256" key="3">
    <source>
        <dbReference type="ARBA" id="ARBA00004496"/>
    </source>
</evidence>
<comment type="cofactor">
    <cofactor evidence="1 19">
        <name>FAD</name>
        <dbReference type="ChEBI" id="CHEBI:57692"/>
    </cofactor>
</comment>
<dbReference type="Pfam" id="PF01565">
    <property type="entry name" value="FAD_binding_4"/>
    <property type="match status" value="1"/>
</dbReference>
<comment type="pathway">
    <text evidence="4 19">Cell wall biogenesis; peptidoglycan biosynthesis.</text>
</comment>
<dbReference type="Gene3D" id="3.30.465.10">
    <property type="match status" value="1"/>
</dbReference>
<keyword evidence="12 19" id="KW-0133">Cell shape</keyword>
<evidence type="ECO:0000256" key="12">
    <source>
        <dbReference type="ARBA" id="ARBA00022960"/>
    </source>
</evidence>
<dbReference type="NCBIfam" id="TIGR00179">
    <property type="entry name" value="murB"/>
    <property type="match status" value="1"/>
</dbReference>
<keyword evidence="7 19" id="KW-0963">Cytoplasm</keyword>
<sequence>MIKLEQNVSLKPFNTFGLEAKAAHFIAFTTVNELLEALKMIESDEPLMVLGGGSNILLTKDFEGVVLKNELQGIDLIDEDRNHVWVKAMAGENWHQFVLHCIENGWAGLENLSLIPGTVGAAPMQNIGAYGVEIKDVFHSLEAVEIASGKYQEFTAEECEFGYRESVFKTSLKGKYIITSVVFRLDKTPTFNTSYGAIQATLDEMGVTDLSIKAISDAVIKIRQSKLPDPVEIGNSGSFFKNPTIDNIDYQGLRAEFPSIPGYKLPEQKVKIPAAWLIEQAGWKGKTFGEIGVHKNHPLVLVNYGNGKGEDIKKLALEIKASVASKFGIEITPEVNII</sequence>
<keyword evidence="8 19" id="KW-0132">Cell division</keyword>
<feature type="domain" description="FAD-binding PCMH-type" evidence="20">
    <location>
        <begin position="18"/>
        <end position="188"/>
    </location>
</feature>
<evidence type="ECO:0000313" key="21">
    <source>
        <dbReference type="EMBL" id="KOF03254.1"/>
    </source>
</evidence>
<evidence type="ECO:0000259" key="20">
    <source>
        <dbReference type="PROSITE" id="PS51387"/>
    </source>
</evidence>
<dbReference type="GO" id="GO:0051301">
    <property type="term" value="P:cell division"/>
    <property type="evidence" value="ECO:0007669"/>
    <property type="project" value="UniProtKB-KW"/>
</dbReference>
<evidence type="ECO:0000256" key="19">
    <source>
        <dbReference type="HAMAP-Rule" id="MF_00037"/>
    </source>
</evidence>
<comment type="function">
    <text evidence="2 19">Cell wall formation.</text>
</comment>
<accession>A0A0L8ALP2</accession>
<dbReference type="PROSITE" id="PS51387">
    <property type="entry name" value="FAD_PCMH"/>
    <property type="match status" value="1"/>
</dbReference>
<evidence type="ECO:0000256" key="17">
    <source>
        <dbReference type="ARBA" id="ARBA00031026"/>
    </source>
</evidence>
<evidence type="ECO:0000256" key="2">
    <source>
        <dbReference type="ARBA" id="ARBA00003921"/>
    </source>
</evidence>
<evidence type="ECO:0000256" key="7">
    <source>
        <dbReference type="ARBA" id="ARBA00022490"/>
    </source>
</evidence>
<evidence type="ECO:0000256" key="5">
    <source>
        <dbReference type="ARBA" id="ARBA00012518"/>
    </source>
</evidence>
<keyword evidence="22" id="KW-1185">Reference proteome</keyword>
<dbReference type="GO" id="GO:0008762">
    <property type="term" value="F:UDP-N-acetylmuramate dehydrogenase activity"/>
    <property type="evidence" value="ECO:0007669"/>
    <property type="project" value="UniProtKB-UniRule"/>
</dbReference>
<dbReference type="GO" id="GO:0071949">
    <property type="term" value="F:FAD binding"/>
    <property type="evidence" value="ECO:0007669"/>
    <property type="project" value="InterPro"/>
</dbReference>
<evidence type="ECO:0000256" key="13">
    <source>
        <dbReference type="ARBA" id="ARBA00022984"/>
    </source>
</evidence>
<feature type="active site" evidence="19">
    <location>
        <position position="334"/>
    </location>
</feature>
<gene>
    <name evidence="19" type="primary">murB</name>
    <name evidence="21" type="ORF">OB69_08120</name>
</gene>
<dbReference type="InterPro" id="IPR016169">
    <property type="entry name" value="FAD-bd_PCMH_sub2"/>
</dbReference>
<evidence type="ECO:0000313" key="22">
    <source>
        <dbReference type="Proteomes" id="UP000036908"/>
    </source>
</evidence>
<dbReference type="PANTHER" id="PTHR21071">
    <property type="entry name" value="UDP-N-ACETYLENOLPYRUVOYLGLUCOSAMINE REDUCTASE"/>
    <property type="match status" value="1"/>
</dbReference>
<dbReference type="PANTHER" id="PTHR21071:SF4">
    <property type="entry name" value="UDP-N-ACETYLENOLPYRUVOYLGLUCOSAMINE REDUCTASE"/>
    <property type="match status" value="1"/>
</dbReference>
<dbReference type="SUPFAM" id="SSF56194">
    <property type="entry name" value="Uridine diphospho-N-Acetylenolpyruvylglucosamine reductase, MurB, C-terminal domain"/>
    <property type="match status" value="1"/>
</dbReference>
<keyword evidence="13 19" id="KW-0573">Peptidoglycan synthesis</keyword>
<keyword evidence="14 19" id="KW-0560">Oxidoreductase</keyword>
<keyword evidence="11 19" id="KW-0521">NADP</keyword>
<evidence type="ECO:0000256" key="1">
    <source>
        <dbReference type="ARBA" id="ARBA00001974"/>
    </source>
</evidence>
<comment type="caution">
    <text evidence="21">The sequence shown here is derived from an EMBL/GenBank/DDBJ whole genome shotgun (WGS) entry which is preliminary data.</text>
</comment>
<evidence type="ECO:0000256" key="11">
    <source>
        <dbReference type="ARBA" id="ARBA00022857"/>
    </source>
</evidence>
<evidence type="ECO:0000256" key="6">
    <source>
        <dbReference type="ARBA" id="ARBA00015188"/>
    </source>
</evidence>
<evidence type="ECO:0000256" key="9">
    <source>
        <dbReference type="ARBA" id="ARBA00022630"/>
    </source>
</evidence>
<keyword evidence="9 19" id="KW-0285">Flavoprotein</keyword>
<dbReference type="PATRIC" id="fig|1566026.4.peg.3458"/>
<comment type="subcellular location">
    <subcellularLocation>
        <location evidence="3 19">Cytoplasm</location>
    </subcellularLocation>
</comment>
<dbReference type="Gene3D" id="3.30.43.10">
    <property type="entry name" value="Uridine Diphospho-n-acetylenolpyruvylglucosamine Reductase, domain 2"/>
    <property type="match status" value="1"/>
</dbReference>
<evidence type="ECO:0000256" key="10">
    <source>
        <dbReference type="ARBA" id="ARBA00022827"/>
    </source>
</evidence>
<dbReference type="OrthoDB" id="9804753at2"/>
<proteinExistence type="inferred from homology"/>
<evidence type="ECO:0000256" key="4">
    <source>
        <dbReference type="ARBA" id="ARBA00004752"/>
    </source>
</evidence>
<dbReference type="InterPro" id="IPR016167">
    <property type="entry name" value="FAD-bd_PCMH_sub1"/>
</dbReference>
<dbReference type="GO" id="GO:0071555">
    <property type="term" value="P:cell wall organization"/>
    <property type="evidence" value="ECO:0007669"/>
    <property type="project" value="UniProtKB-KW"/>
</dbReference>
<dbReference type="GO" id="GO:0009252">
    <property type="term" value="P:peptidoglycan biosynthetic process"/>
    <property type="evidence" value="ECO:0007669"/>
    <property type="project" value="UniProtKB-UniRule"/>
</dbReference>
<comment type="similarity">
    <text evidence="19">Belongs to the MurB family.</text>
</comment>
<dbReference type="RefSeq" id="WP_053223200.1">
    <property type="nucleotide sequence ID" value="NZ_JSVA01000008.1"/>
</dbReference>
<dbReference type="InterPro" id="IPR036318">
    <property type="entry name" value="FAD-bd_PCMH-like_sf"/>
</dbReference>
<evidence type="ECO:0000256" key="18">
    <source>
        <dbReference type="ARBA" id="ARBA00048914"/>
    </source>
</evidence>
<organism evidence="21 22">
    <name type="scientific">Roseivirga seohaensis subsp. aquiponti</name>
    <dbReference type="NCBI Taxonomy" id="1566026"/>
    <lineage>
        <taxon>Bacteria</taxon>
        <taxon>Pseudomonadati</taxon>
        <taxon>Bacteroidota</taxon>
        <taxon>Cytophagia</taxon>
        <taxon>Cytophagales</taxon>
        <taxon>Roseivirgaceae</taxon>
        <taxon>Roseivirga</taxon>
    </lineage>
</organism>
<dbReference type="Proteomes" id="UP000036908">
    <property type="component" value="Unassembled WGS sequence"/>
</dbReference>
<dbReference type="Pfam" id="PF02873">
    <property type="entry name" value="MurB_C"/>
    <property type="match status" value="1"/>
</dbReference>
<dbReference type="UniPathway" id="UPA00219"/>
<dbReference type="EC" id="1.3.1.98" evidence="5 19"/>
<name>A0A0L8ALP2_9BACT</name>
<evidence type="ECO:0000256" key="15">
    <source>
        <dbReference type="ARBA" id="ARBA00023306"/>
    </source>
</evidence>
<protein>
    <recommendedName>
        <fullName evidence="6 19">UDP-N-acetylenolpyruvoylglucosamine reductase</fullName>
        <ecNumber evidence="5 19">1.3.1.98</ecNumber>
    </recommendedName>
    <alternativeName>
        <fullName evidence="17 19">UDP-N-acetylmuramate dehydrogenase</fullName>
    </alternativeName>
</protein>
<evidence type="ECO:0000256" key="8">
    <source>
        <dbReference type="ARBA" id="ARBA00022618"/>
    </source>
</evidence>
<dbReference type="InterPro" id="IPR036635">
    <property type="entry name" value="MurB_C_sf"/>
</dbReference>
<comment type="catalytic activity">
    <reaction evidence="18 19">
        <text>UDP-N-acetyl-alpha-D-muramate + NADP(+) = UDP-N-acetyl-3-O-(1-carboxyvinyl)-alpha-D-glucosamine + NADPH + H(+)</text>
        <dbReference type="Rhea" id="RHEA:12248"/>
        <dbReference type="ChEBI" id="CHEBI:15378"/>
        <dbReference type="ChEBI" id="CHEBI:57783"/>
        <dbReference type="ChEBI" id="CHEBI:58349"/>
        <dbReference type="ChEBI" id="CHEBI:68483"/>
        <dbReference type="ChEBI" id="CHEBI:70757"/>
        <dbReference type="EC" id="1.3.1.98"/>
    </reaction>
</comment>
<dbReference type="EMBL" id="JSVA01000008">
    <property type="protein sequence ID" value="KOF03254.1"/>
    <property type="molecule type" value="Genomic_DNA"/>
</dbReference>
<dbReference type="HAMAP" id="MF_00037">
    <property type="entry name" value="MurB"/>
    <property type="match status" value="1"/>
</dbReference>
<dbReference type="SUPFAM" id="SSF56176">
    <property type="entry name" value="FAD-binding/transporter-associated domain-like"/>
    <property type="match status" value="1"/>
</dbReference>
<dbReference type="NCBIfam" id="NF010478">
    <property type="entry name" value="PRK13903.1"/>
    <property type="match status" value="1"/>
</dbReference>
<feature type="active site" evidence="19">
    <location>
        <position position="164"/>
    </location>
</feature>
<dbReference type="InterPro" id="IPR016166">
    <property type="entry name" value="FAD-bd_PCMH"/>
</dbReference>